<dbReference type="HOGENOM" id="CLU_076312_6_0_5"/>
<dbReference type="RefSeq" id="WP_012382882.1">
    <property type="nucleotide sequence ID" value="NC_010580.1"/>
</dbReference>
<organism evidence="2 3">
    <name type="scientific">Beijerinckia indica subsp. indica (strain ATCC 9039 / DSM 1715 / NCIMB 8712)</name>
    <dbReference type="NCBI Taxonomy" id="395963"/>
    <lineage>
        <taxon>Bacteria</taxon>
        <taxon>Pseudomonadati</taxon>
        <taxon>Pseudomonadota</taxon>
        <taxon>Alphaproteobacteria</taxon>
        <taxon>Hyphomicrobiales</taxon>
        <taxon>Beijerinckiaceae</taxon>
        <taxon>Beijerinckia</taxon>
    </lineage>
</organism>
<dbReference type="OrthoDB" id="155284at2"/>
<accession>B2IL69</accession>
<dbReference type="CDD" id="cd06260">
    <property type="entry name" value="DUF820-like"/>
    <property type="match status" value="1"/>
</dbReference>
<geneLocation type="plasmid" evidence="2 3">
    <name>pBIND01</name>
</geneLocation>
<dbReference type="Pfam" id="PF05685">
    <property type="entry name" value="Uma2"/>
    <property type="match status" value="1"/>
</dbReference>
<keyword evidence="2" id="KW-0614">Plasmid</keyword>
<evidence type="ECO:0000313" key="3">
    <source>
        <dbReference type="Proteomes" id="UP000001695"/>
    </source>
</evidence>
<dbReference type="InterPro" id="IPR011335">
    <property type="entry name" value="Restrct_endonuc-II-like"/>
</dbReference>
<sequence length="197" mass="21846">MNLPLRKPMTLPEFLAWEEQQPIRYEFDGSAPFAMAGGTEAHAIIQTNLAIAVGGRLRGKPCRFIGSDLKALVADNSSRYPDGMIVCSPVQNRRTTIADPVIVFEVLSSSTASTDRIVKAREYQATPSIQRYIMLEQDRIGATIYARAGDTWTFEILSDDAILQMPEIGIELPLAELYEGLNFDIEDETSKEISQSS</sequence>
<dbReference type="PANTHER" id="PTHR36558:SF1">
    <property type="entry name" value="RESTRICTION ENDONUCLEASE DOMAIN-CONTAINING PROTEIN-RELATED"/>
    <property type="match status" value="1"/>
</dbReference>
<dbReference type="PANTHER" id="PTHR36558">
    <property type="entry name" value="GLR1098 PROTEIN"/>
    <property type="match status" value="1"/>
</dbReference>
<dbReference type="Proteomes" id="UP000001695">
    <property type="component" value="Plasmid pBIND01"/>
</dbReference>
<dbReference type="InterPro" id="IPR008538">
    <property type="entry name" value="Uma2"/>
</dbReference>
<keyword evidence="3" id="KW-1185">Reference proteome</keyword>
<dbReference type="EMBL" id="CP001017">
    <property type="protein sequence ID" value="ACB97269.1"/>
    <property type="molecule type" value="Genomic_DNA"/>
</dbReference>
<evidence type="ECO:0000259" key="1">
    <source>
        <dbReference type="Pfam" id="PF05685"/>
    </source>
</evidence>
<protein>
    <recommendedName>
        <fullName evidence="1">Putative restriction endonuclease domain-containing protein</fullName>
    </recommendedName>
</protein>
<proteinExistence type="predicted"/>
<feature type="domain" description="Putative restriction endonuclease" evidence="1">
    <location>
        <begin position="12"/>
        <end position="172"/>
    </location>
</feature>
<gene>
    <name evidence="2" type="ordered locus">Bind_3717</name>
</gene>
<evidence type="ECO:0000313" key="2">
    <source>
        <dbReference type="EMBL" id="ACB97269.1"/>
    </source>
</evidence>
<reference evidence="2 3" key="1">
    <citation type="submission" date="2008-03" db="EMBL/GenBank/DDBJ databases">
        <title>Complete sequence of plasmid1 of Beijerinckia indica subsp. indica ATCC 9039.</title>
        <authorList>
            <consortium name="US DOE Joint Genome Institute"/>
            <person name="Copeland A."/>
            <person name="Lucas S."/>
            <person name="Lapidus A."/>
            <person name="Glavina del Rio T."/>
            <person name="Dalin E."/>
            <person name="Tice H."/>
            <person name="Bruce D."/>
            <person name="Goodwin L."/>
            <person name="Pitluck S."/>
            <person name="LaButti K."/>
            <person name="Schmutz J."/>
            <person name="Larimer F."/>
            <person name="Land M."/>
            <person name="Hauser L."/>
            <person name="Kyrpides N."/>
            <person name="Mikhailova N."/>
            <person name="Dunfield P.F."/>
            <person name="Dedysh S.N."/>
            <person name="Liesack W."/>
            <person name="Saw J.H."/>
            <person name="Alam M."/>
            <person name="Chen Y."/>
            <person name="Murrell J.C."/>
            <person name="Richardson P."/>
        </authorList>
    </citation>
    <scope>NUCLEOTIDE SEQUENCE [LARGE SCALE GENOMIC DNA]</scope>
    <source>
        <strain evidence="3">ATCC 9039 / DSM 1715 / NCIMB 8712</strain>
        <plasmid evidence="2 3">pBIND01</plasmid>
    </source>
</reference>
<dbReference type="InterPro" id="IPR012296">
    <property type="entry name" value="Nuclease_put_TT1808"/>
</dbReference>
<name>B2IL69_BEII9</name>
<dbReference type="KEGG" id="bid:Bind_3717"/>
<dbReference type="SUPFAM" id="SSF52980">
    <property type="entry name" value="Restriction endonuclease-like"/>
    <property type="match status" value="1"/>
</dbReference>
<dbReference type="AlphaFoldDB" id="B2IL69"/>
<dbReference type="Gene3D" id="3.90.1570.10">
    <property type="entry name" value="tt1808, chain A"/>
    <property type="match status" value="1"/>
</dbReference>